<protein>
    <recommendedName>
        <fullName evidence="4">Cys-tRNA(Pro)/Cys-tRNA(Cys) deacylase</fullName>
        <ecNumber evidence="4">4.2.-.-</ecNumber>
    </recommendedName>
</protein>
<evidence type="ECO:0000256" key="2">
    <source>
        <dbReference type="ARBA" id="ARBA00022917"/>
    </source>
</evidence>
<dbReference type="EMBL" id="BAABGM010000012">
    <property type="protein sequence ID" value="GAA4405248.1"/>
    <property type="molecule type" value="Genomic_DNA"/>
</dbReference>
<dbReference type="InterPro" id="IPR004369">
    <property type="entry name" value="Prolyl-tRNA_editing_YbaK/EbsC"/>
</dbReference>
<dbReference type="InterPro" id="IPR007214">
    <property type="entry name" value="YbaK/aa-tRNA-synth-assoc-dom"/>
</dbReference>
<accession>A0ABP8KFI8</accession>
<organism evidence="6 7">
    <name type="scientific">Fodinibacter luteus</name>
    <dbReference type="NCBI Taxonomy" id="552064"/>
    <lineage>
        <taxon>Bacteria</taxon>
        <taxon>Bacillati</taxon>
        <taxon>Actinomycetota</taxon>
        <taxon>Actinomycetes</taxon>
        <taxon>Micrococcales</taxon>
        <taxon>Intrasporangiaceae</taxon>
        <taxon>Fodinibacter (ex Wang et al. 2009)</taxon>
    </lineage>
</organism>
<name>A0ABP8KFI8_9MICO</name>
<sequence length="161" mass="16410">MPRRDSSGTPATVALTVAGVAFSQHAYEHDSAARSYGMEAAEALGLPAEQVFKTLVVDTGAGLAVAVVPVAGSLDLKAMATALGVKKVVMADPVAAQRSSGYVLGGISPVGQRRPLPTVLDESAELFDVVYVSGGRRGLDLGLSPADLRHVTGAVVADIGR</sequence>
<dbReference type="PIRSF" id="PIRSF006181">
    <property type="entry name" value="EbsC_YbaK"/>
    <property type="match status" value="1"/>
</dbReference>
<evidence type="ECO:0000256" key="4">
    <source>
        <dbReference type="PIRNR" id="PIRNR006181"/>
    </source>
</evidence>
<dbReference type="CDD" id="cd00002">
    <property type="entry name" value="YbaK_deacylase"/>
    <property type="match status" value="1"/>
</dbReference>
<evidence type="ECO:0000256" key="3">
    <source>
        <dbReference type="ARBA" id="ARBA00023239"/>
    </source>
</evidence>
<dbReference type="Proteomes" id="UP001500945">
    <property type="component" value="Unassembled WGS sequence"/>
</dbReference>
<comment type="caution">
    <text evidence="6">The sequence shown here is derived from an EMBL/GenBank/DDBJ whole genome shotgun (WGS) entry which is preliminary data.</text>
</comment>
<evidence type="ECO:0000256" key="1">
    <source>
        <dbReference type="ARBA" id="ARBA00009798"/>
    </source>
</evidence>
<proteinExistence type="inferred from homology"/>
<dbReference type="NCBIfam" id="TIGR00011">
    <property type="entry name" value="YbaK_EbsC"/>
    <property type="match status" value="1"/>
</dbReference>
<dbReference type="PANTHER" id="PTHR30411:SF0">
    <property type="entry name" value="CYS-TRNA(PRO)_CYS-TRNA(CYS) DEACYLASE YBAK"/>
    <property type="match status" value="1"/>
</dbReference>
<dbReference type="Pfam" id="PF04073">
    <property type="entry name" value="tRNA_edit"/>
    <property type="match status" value="1"/>
</dbReference>
<keyword evidence="2 4" id="KW-0648">Protein biosynthesis</keyword>
<dbReference type="PANTHER" id="PTHR30411">
    <property type="entry name" value="CYTOPLASMIC PROTEIN"/>
    <property type="match status" value="1"/>
</dbReference>
<reference evidence="7" key="1">
    <citation type="journal article" date="2019" name="Int. J. Syst. Evol. Microbiol.">
        <title>The Global Catalogue of Microorganisms (GCM) 10K type strain sequencing project: providing services to taxonomists for standard genome sequencing and annotation.</title>
        <authorList>
            <consortium name="The Broad Institute Genomics Platform"/>
            <consortium name="The Broad Institute Genome Sequencing Center for Infectious Disease"/>
            <person name="Wu L."/>
            <person name="Ma J."/>
        </authorList>
    </citation>
    <scope>NUCLEOTIDE SEQUENCE [LARGE SCALE GENOMIC DNA]</scope>
    <source>
        <strain evidence="7">JCM 17809</strain>
    </source>
</reference>
<dbReference type="EC" id="4.2.-.-" evidence="4"/>
<dbReference type="RefSeq" id="WP_345204987.1">
    <property type="nucleotide sequence ID" value="NZ_BAABGM010000012.1"/>
</dbReference>
<feature type="domain" description="YbaK/aminoacyl-tRNA synthetase-associated" evidence="5">
    <location>
        <begin position="39"/>
        <end position="149"/>
    </location>
</feature>
<dbReference type="Gene3D" id="3.90.960.10">
    <property type="entry name" value="YbaK/aminoacyl-tRNA synthetase-associated domain"/>
    <property type="match status" value="1"/>
</dbReference>
<dbReference type="InterPro" id="IPR036754">
    <property type="entry name" value="YbaK/aa-tRNA-synt-asso_dom_sf"/>
</dbReference>
<dbReference type="SUPFAM" id="SSF55826">
    <property type="entry name" value="YbaK/ProRS associated domain"/>
    <property type="match status" value="1"/>
</dbReference>
<evidence type="ECO:0000313" key="7">
    <source>
        <dbReference type="Proteomes" id="UP001500945"/>
    </source>
</evidence>
<comment type="similarity">
    <text evidence="1 4">Belongs to the prolyl-tRNA editing family. YbaK/EbsC subfamily.</text>
</comment>
<keyword evidence="7" id="KW-1185">Reference proteome</keyword>
<evidence type="ECO:0000313" key="6">
    <source>
        <dbReference type="EMBL" id="GAA4405248.1"/>
    </source>
</evidence>
<keyword evidence="3 4" id="KW-0456">Lyase</keyword>
<evidence type="ECO:0000259" key="5">
    <source>
        <dbReference type="Pfam" id="PF04073"/>
    </source>
</evidence>
<gene>
    <name evidence="6" type="primary">ybaK</name>
    <name evidence="6" type="ORF">GCM10023168_18720</name>
</gene>